<proteinExistence type="predicted"/>
<evidence type="ECO:0000313" key="2">
    <source>
        <dbReference type="EMBL" id="SIO49216.1"/>
    </source>
</evidence>
<protein>
    <recommendedName>
        <fullName evidence="4">Lipoprotein</fullName>
    </recommendedName>
</protein>
<name>A0A1N6JYV6_9BACT</name>
<sequence length="162" mass="19094">MKKLPILFLTAIMLFSACGSLEGTYITVPPLNKKKKKQKIHPSITFSDAIKRYRKEKGFFPQDMQSFEYYSDYTRNAMQSMRELGFTNLTISYLYLDSLVIDFAHTPIYTQKINRSDFSIDLAGQLIYTKRGDSFVEYRVFDKRKGKVGYAYRQDTTTYYRR</sequence>
<evidence type="ECO:0000256" key="1">
    <source>
        <dbReference type="SAM" id="SignalP"/>
    </source>
</evidence>
<feature type="chain" id="PRO_5012161650" description="Lipoprotein" evidence="1">
    <location>
        <begin position="20"/>
        <end position="162"/>
    </location>
</feature>
<dbReference type="Proteomes" id="UP000185003">
    <property type="component" value="Unassembled WGS sequence"/>
</dbReference>
<accession>A0A1N6JYV6</accession>
<evidence type="ECO:0000313" key="3">
    <source>
        <dbReference type="Proteomes" id="UP000185003"/>
    </source>
</evidence>
<dbReference type="OrthoDB" id="676011at2"/>
<keyword evidence="1" id="KW-0732">Signal</keyword>
<dbReference type="PROSITE" id="PS51257">
    <property type="entry name" value="PROKAR_LIPOPROTEIN"/>
    <property type="match status" value="1"/>
</dbReference>
<dbReference type="STRING" id="536979.SAMN04488055_4675"/>
<dbReference type="AlphaFoldDB" id="A0A1N6JYV6"/>
<reference evidence="2 3" key="1">
    <citation type="submission" date="2016-11" db="EMBL/GenBank/DDBJ databases">
        <authorList>
            <person name="Jaros S."/>
            <person name="Januszkiewicz K."/>
            <person name="Wedrychowicz H."/>
        </authorList>
    </citation>
    <scope>NUCLEOTIDE SEQUENCE [LARGE SCALE GENOMIC DNA]</scope>
    <source>
        <strain evidence="2 3">DSM 24787</strain>
    </source>
</reference>
<dbReference type="EMBL" id="FSRA01000002">
    <property type="protein sequence ID" value="SIO49216.1"/>
    <property type="molecule type" value="Genomic_DNA"/>
</dbReference>
<organism evidence="2 3">
    <name type="scientific">Chitinophaga niabensis</name>
    <dbReference type="NCBI Taxonomy" id="536979"/>
    <lineage>
        <taxon>Bacteria</taxon>
        <taxon>Pseudomonadati</taxon>
        <taxon>Bacteroidota</taxon>
        <taxon>Chitinophagia</taxon>
        <taxon>Chitinophagales</taxon>
        <taxon>Chitinophagaceae</taxon>
        <taxon>Chitinophaga</taxon>
    </lineage>
</organism>
<evidence type="ECO:0008006" key="4">
    <source>
        <dbReference type="Google" id="ProtNLM"/>
    </source>
</evidence>
<feature type="signal peptide" evidence="1">
    <location>
        <begin position="1"/>
        <end position="19"/>
    </location>
</feature>
<gene>
    <name evidence="2" type="ORF">SAMN04488055_4675</name>
</gene>
<keyword evidence="3" id="KW-1185">Reference proteome</keyword>
<dbReference type="RefSeq" id="WP_074241988.1">
    <property type="nucleotide sequence ID" value="NZ_FSRA01000002.1"/>
</dbReference>